<proteinExistence type="predicted"/>
<dbReference type="EMBL" id="BARW01043242">
    <property type="protein sequence ID" value="GAJ18672.1"/>
    <property type="molecule type" value="Genomic_DNA"/>
</dbReference>
<accession>X1VIV0</accession>
<feature type="non-terminal residue" evidence="1">
    <location>
        <position position="38"/>
    </location>
</feature>
<name>X1VIV0_9ZZZZ</name>
<reference evidence="1" key="1">
    <citation type="journal article" date="2014" name="Front. Microbiol.">
        <title>High frequency of phylogenetically diverse reductive dehalogenase-homologous genes in deep subseafloor sedimentary metagenomes.</title>
        <authorList>
            <person name="Kawai M."/>
            <person name="Futagami T."/>
            <person name="Toyoda A."/>
            <person name="Takaki Y."/>
            <person name="Nishi S."/>
            <person name="Hori S."/>
            <person name="Arai W."/>
            <person name="Tsubouchi T."/>
            <person name="Morono Y."/>
            <person name="Uchiyama I."/>
            <person name="Ito T."/>
            <person name="Fujiyama A."/>
            <person name="Inagaki F."/>
            <person name="Takami H."/>
        </authorList>
    </citation>
    <scope>NUCLEOTIDE SEQUENCE</scope>
    <source>
        <strain evidence="1">Expedition CK06-06</strain>
    </source>
</reference>
<dbReference type="AlphaFoldDB" id="X1VIV0"/>
<evidence type="ECO:0000313" key="1">
    <source>
        <dbReference type="EMBL" id="GAJ18672.1"/>
    </source>
</evidence>
<sequence length="38" mass="4333">MGGSWIDELDKKITKAAATKKFGKHIEFTDLNNSFYNI</sequence>
<protein>
    <submittedName>
        <fullName evidence="1">Uncharacterized protein</fullName>
    </submittedName>
</protein>
<gene>
    <name evidence="1" type="ORF">S12H4_63482</name>
</gene>
<comment type="caution">
    <text evidence="1">The sequence shown here is derived from an EMBL/GenBank/DDBJ whole genome shotgun (WGS) entry which is preliminary data.</text>
</comment>
<organism evidence="1">
    <name type="scientific">marine sediment metagenome</name>
    <dbReference type="NCBI Taxonomy" id="412755"/>
    <lineage>
        <taxon>unclassified sequences</taxon>
        <taxon>metagenomes</taxon>
        <taxon>ecological metagenomes</taxon>
    </lineage>
</organism>